<dbReference type="Proteomes" id="UP001420932">
    <property type="component" value="Unassembled WGS sequence"/>
</dbReference>
<sequence length="59" mass="6632">MTSLIAKTQTLTLHLLLQDQDLGEMAIGCDLAEKQQQTQHLDGMLPKKVEEGKQRRNGK</sequence>
<dbReference type="AlphaFoldDB" id="A0AAP0NZT3"/>
<feature type="region of interest" description="Disordered" evidence="1">
    <location>
        <begin position="37"/>
        <end position="59"/>
    </location>
</feature>
<organism evidence="2 3">
    <name type="scientific">Stephania yunnanensis</name>
    <dbReference type="NCBI Taxonomy" id="152371"/>
    <lineage>
        <taxon>Eukaryota</taxon>
        <taxon>Viridiplantae</taxon>
        <taxon>Streptophyta</taxon>
        <taxon>Embryophyta</taxon>
        <taxon>Tracheophyta</taxon>
        <taxon>Spermatophyta</taxon>
        <taxon>Magnoliopsida</taxon>
        <taxon>Ranunculales</taxon>
        <taxon>Menispermaceae</taxon>
        <taxon>Menispermoideae</taxon>
        <taxon>Cissampelideae</taxon>
        <taxon>Stephania</taxon>
    </lineage>
</organism>
<evidence type="ECO:0000256" key="1">
    <source>
        <dbReference type="SAM" id="MobiDB-lite"/>
    </source>
</evidence>
<protein>
    <submittedName>
        <fullName evidence="2">Uncharacterized protein</fullName>
    </submittedName>
</protein>
<feature type="compositionally biased region" description="Basic and acidic residues" evidence="1">
    <location>
        <begin position="45"/>
        <end position="59"/>
    </location>
</feature>
<reference evidence="2 3" key="1">
    <citation type="submission" date="2024-01" db="EMBL/GenBank/DDBJ databases">
        <title>Genome assemblies of Stephania.</title>
        <authorList>
            <person name="Yang L."/>
        </authorList>
    </citation>
    <scope>NUCLEOTIDE SEQUENCE [LARGE SCALE GENOMIC DNA]</scope>
    <source>
        <strain evidence="2">YNDBR</strain>
        <tissue evidence="2">Leaf</tissue>
    </source>
</reference>
<gene>
    <name evidence="2" type="ORF">Syun_019848</name>
</gene>
<name>A0AAP0NZT3_9MAGN</name>
<accession>A0AAP0NZT3</accession>
<evidence type="ECO:0000313" key="3">
    <source>
        <dbReference type="Proteomes" id="UP001420932"/>
    </source>
</evidence>
<dbReference type="EMBL" id="JBBNAF010000008">
    <property type="protein sequence ID" value="KAK9122231.1"/>
    <property type="molecule type" value="Genomic_DNA"/>
</dbReference>
<proteinExistence type="predicted"/>
<comment type="caution">
    <text evidence="2">The sequence shown here is derived from an EMBL/GenBank/DDBJ whole genome shotgun (WGS) entry which is preliminary data.</text>
</comment>
<evidence type="ECO:0000313" key="2">
    <source>
        <dbReference type="EMBL" id="KAK9122231.1"/>
    </source>
</evidence>
<keyword evidence="3" id="KW-1185">Reference proteome</keyword>